<dbReference type="EMBL" id="NBNE01003676">
    <property type="protein sequence ID" value="OWZ07100.1"/>
    <property type="molecule type" value="Genomic_DNA"/>
</dbReference>
<accession>A0A225VRE3</accession>
<evidence type="ECO:0000313" key="1">
    <source>
        <dbReference type="EMBL" id="OWZ07100.1"/>
    </source>
</evidence>
<dbReference type="AlphaFoldDB" id="A0A225VRE3"/>
<protein>
    <submittedName>
        <fullName evidence="1">Uncharacterized protein</fullName>
    </submittedName>
</protein>
<dbReference type="Proteomes" id="UP000198211">
    <property type="component" value="Unassembled WGS sequence"/>
</dbReference>
<evidence type="ECO:0000313" key="2">
    <source>
        <dbReference type="Proteomes" id="UP000198211"/>
    </source>
</evidence>
<sequence>MVWYINTMWRLDQESGYRVREGYVKKRTPWHGPFRVAEKSEEYAVGDHRINVQHLTSSTLSKIKQIKIFPDRLVVRLEEADGDRVNFVEDLIPEDS</sequence>
<keyword evidence="2" id="KW-1185">Reference proteome</keyword>
<organism evidence="1 2">
    <name type="scientific">Phytophthora megakarya</name>
    <dbReference type="NCBI Taxonomy" id="4795"/>
    <lineage>
        <taxon>Eukaryota</taxon>
        <taxon>Sar</taxon>
        <taxon>Stramenopiles</taxon>
        <taxon>Oomycota</taxon>
        <taxon>Peronosporomycetes</taxon>
        <taxon>Peronosporales</taxon>
        <taxon>Peronosporaceae</taxon>
        <taxon>Phytophthora</taxon>
    </lineage>
</organism>
<reference evidence="2" key="1">
    <citation type="submission" date="2017-03" db="EMBL/GenBank/DDBJ databases">
        <title>Phytopthora megakarya and P. palmivora, two closely related causual agents of cacao black pod achieved similar genome size and gene model numbers by different mechanisms.</title>
        <authorList>
            <person name="Ali S."/>
            <person name="Shao J."/>
            <person name="Larry D.J."/>
            <person name="Kronmiller B."/>
            <person name="Shen D."/>
            <person name="Strem M.D."/>
            <person name="Melnick R.L."/>
            <person name="Guiltinan M.J."/>
            <person name="Tyler B.M."/>
            <person name="Meinhardt L.W."/>
            <person name="Bailey B.A."/>
        </authorList>
    </citation>
    <scope>NUCLEOTIDE SEQUENCE [LARGE SCALE GENOMIC DNA]</scope>
    <source>
        <strain evidence="2">zdho120</strain>
    </source>
</reference>
<dbReference type="OrthoDB" id="5554229at2759"/>
<proteinExistence type="predicted"/>
<gene>
    <name evidence="1" type="ORF">PHMEG_00020556</name>
</gene>
<comment type="caution">
    <text evidence="1">The sequence shown here is derived from an EMBL/GenBank/DDBJ whole genome shotgun (WGS) entry which is preliminary data.</text>
</comment>
<name>A0A225VRE3_9STRA</name>